<dbReference type="AlphaFoldDB" id="A0A9N8V0M5"/>
<organism evidence="1 2">
    <name type="scientific">Funneliformis caledonium</name>
    <dbReference type="NCBI Taxonomy" id="1117310"/>
    <lineage>
        <taxon>Eukaryota</taxon>
        <taxon>Fungi</taxon>
        <taxon>Fungi incertae sedis</taxon>
        <taxon>Mucoromycota</taxon>
        <taxon>Glomeromycotina</taxon>
        <taxon>Glomeromycetes</taxon>
        <taxon>Glomerales</taxon>
        <taxon>Glomeraceae</taxon>
        <taxon>Funneliformis</taxon>
    </lineage>
</organism>
<proteinExistence type="predicted"/>
<sequence>MGRAPNKFTTACPDYPNVKVLDAMFTTGGGIDSLLLPKF</sequence>
<evidence type="ECO:0000313" key="1">
    <source>
        <dbReference type="EMBL" id="CAG8437163.1"/>
    </source>
</evidence>
<comment type="caution">
    <text evidence="1">The sequence shown here is derived from an EMBL/GenBank/DDBJ whole genome shotgun (WGS) entry which is preliminary data.</text>
</comment>
<accession>A0A9N8V0M5</accession>
<reference evidence="1" key="1">
    <citation type="submission" date="2021-06" db="EMBL/GenBank/DDBJ databases">
        <authorList>
            <person name="Kallberg Y."/>
            <person name="Tangrot J."/>
            <person name="Rosling A."/>
        </authorList>
    </citation>
    <scope>NUCLEOTIDE SEQUENCE</scope>
    <source>
        <strain evidence="1">UK204</strain>
    </source>
</reference>
<name>A0A9N8V0M5_9GLOM</name>
<dbReference type="EMBL" id="CAJVPQ010000016">
    <property type="protein sequence ID" value="CAG8437163.1"/>
    <property type="molecule type" value="Genomic_DNA"/>
</dbReference>
<dbReference type="Proteomes" id="UP000789570">
    <property type="component" value="Unassembled WGS sequence"/>
</dbReference>
<gene>
    <name evidence="1" type="ORF">FCALED_LOCUS207</name>
</gene>
<keyword evidence="2" id="KW-1185">Reference proteome</keyword>
<protein>
    <submittedName>
        <fullName evidence="1">2637_t:CDS:1</fullName>
    </submittedName>
</protein>
<evidence type="ECO:0000313" key="2">
    <source>
        <dbReference type="Proteomes" id="UP000789570"/>
    </source>
</evidence>